<evidence type="ECO:0008006" key="3">
    <source>
        <dbReference type="Google" id="ProtNLM"/>
    </source>
</evidence>
<gene>
    <name evidence="1" type="ORF">CEXT_198031</name>
</gene>
<proteinExistence type="predicted"/>
<evidence type="ECO:0000313" key="2">
    <source>
        <dbReference type="Proteomes" id="UP001054945"/>
    </source>
</evidence>
<dbReference type="Proteomes" id="UP001054945">
    <property type="component" value="Unassembled WGS sequence"/>
</dbReference>
<keyword evidence="2" id="KW-1185">Reference proteome</keyword>
<dbReference type="EMBL" id="BPLR01005775">
    <property type="protein sequence ID" value="GIY04939.1"/>
    <property type="molecule type" value="Genomic_DNA"/>
</dbReference>
<organism evidence="1 2">
    <name type="scientific">Caerostris extrusa</name>
    <name type="common">Bark spider</name>
    <name type="synonym">Caerostris bankana</name>
    <dbReference type="NCBI Taxonomy" id="172846"/>
    <lineage>
        <taxon>Eukaryota</taxon>
        <taxon>Metazoa</taxon>
        <taxon>Ecdysozoa</taxon>
        <taxon>Arthropoda</taxon>
        <taxon>Chelicerata</taxon>
        <taxon>Arachnida</taxon>
        <taxon>Araneae</taxon>
        <taxon>Araneomorphae</taxon>
        <taxon>Entelegynae</taxon>
        <taxon>Araneoidea</taxon>
        <taxon>Araneidae</taxon>
        <taxon>Caerostris</taxon>
    </lineage>
</organism>
<name>A0AAV4Q6F0_CAEEX</name>
<protein>
    <recommendedName>
        <fullName evidence="3">Ribosomal protein S10</fullName>
    </recommendedName>
</protein>
<sequence length="246" mass="28404">MKTSKDIILPVLKRLHSTPKNQYNNGNEPNRFLQCFKESTRRKQTPTGVKLFIPYLTFLKPPTQKTALKSLRRKQTQPDIKLYSFTSPFKATNPKVENTAILANESSRKSCRPGGRGRLQLYLYVHTCFKESIRRKQTQSGMKLYSFTLPFKSHRTQRREQRGPGQRATSKILEVWSSLHSTPRTHIIMEINRNNFLQCFKESTRCKQTQPGIKHYSLPHLSKDSLSKDVNTEALAKPAISKILEA</sequence>
<evidence type="ECO:0000313" key="1">
    <source>
        <dbReference type="EMBL" id="GIY04939.1"/>
    </source>
</evidence>
<accession>A0AAV4Q6F0</accession>
<reference evidence="1 2" key="1">
    <citation type="submission" date="2021-06" db="EMBL/GenBank/DDBJ databases">
        <title>Caerostris extrusa draft genome.</title>
        <authorList>
            <person name="Kono N."/>
            <person name="Arakawa K."/>
        </authorList>
    </citation>
    <scope>NUCLEOTIDE SEQUENCE [LARGE SCALE GENOMIC DNA]</scope>
</reference>
<dbReference type="AlphaFoldDB" id="A0AAV4Q6F0"/>
<comment type="caution">
    <text evidence="1">The sequence shown here is derived from an EMBL/GenBank/DDBJ whole genome shotgun (WGS) entry which is preliminary data.</text>
</comment>